<dbReference type="RefSeq" id="WP_127052389.1">
    <property type="nucleotide sequence ID" value="NZ_RSCM01000002.1"/>
</dbReference>
<gene>
    <name evidence="1" type="ORF">DSM107003_08130</name>
</gene>
<dbReference type="OrthoDB" id="515521at2"/>
<protein>
    <submittedName>
        <fullName evidence="1">Uncharacterized protein</fullName>
    </submittedName>
</protein>
<dbReference type="EMBL" id="RSCM01000002">
    <property type="protein sequence ID" value="RUS98794.1"/>
    <property type="molecule type" value="Genomic_DNA"/>
</dbReference>
<evidence type="ECO:0000313" key="2">
    <source>
        <dbReference type="Proteomes" id="UP000276103"/>
    </source>
</evidence>
<keyword evidence="2" id="KW-1185">Reference proteome</keyword>
<reference evidence="1 2" key="1">
    <citation type="journal article" date="2019" name="Genome Biol. Evol.">
        <title>Day and night: Metabolic profiles and evolutionary relationships of six axenic non-marine cyanobacteria.</title>
        <authorList>
            <person name="Will S.E."/>
            <person name="Henke P."/>
            <person name="Boedeker C."/>
            <person name="Huang S."/>
            <person name="Brinkmann H."/>
            <person name="Rohde M."/>
            <person name="Jarek M."/>
            <person name="Friedl T."/>
            <person name="Seufert S."/>
            <person name="Schumacher M."/>
            <person name="Overmann J."/>
            <person name="Neumann-Schaal M."/>
            <person name="Petersen J."/>
        </authorList>
    </citation>
    <scope>NUCLEOTIDE SEQUENCE [LARGE SCALE GENOMIC DNA]</scope>
    <source>
        <strain evidence="1 2">SAG 1403-4b</strain>
    </source>
</reference>
<evidence type="ECO:0000313" key="1">
    <source>
        <dbReference type="EMBL" id="RUS98794.1"/>
    </source>
</evidence>
<name>A0A3S1AT70_ANAVA</name>
<dbReference type="Proteomes" id="UP000276103">
    <property type="component" value="Unassembled WGS sequence"/>
</dbReference>
<proteinExistence type="predicted"/>
<sequence length="65" mass="7352">MLVILMDEQILTPEQVCQSCLLANSSGQPRWGGGQLRCGQAIRQFTEQHPEQYECVMGFRIANIK</sequence>
<organism evidence="1 2">
    <name type="scientific">Trichormus variabilis SAG 1403-4b</name>
    <dbReference type="NCBI Taxonomy" id="447716"/>
    <lineage>
        <taxon>Bacteria</taxon>
        <taxon>Bacillati</taxon>
        <taxon>Cyanobacteriota</taxon>
        <taxon>Cyanophyceae</taxon>
        <taxon>Nostocales</taxon>
        <taxon>Nostocaceae</taxon>
        <taxon>Trichormus</taxon>
    </lineage>
</organism>
<accession>A0A3S1AT70</accession>
<dbReference type="AlphaFoldDB" id="A0A3S1AT70"/>
<comment type="caution">
    <text evidence="1">The sequence shown here is derived from an EMBL/GenBank/DDBJ whole genome shotgun (WGS) entry which is preliminary data.</text>
</comment>